<organism evidence="1">
    <name type="scientific">Tanacetum cinerariifolium</name>
    <name type="common">Dalmatian daisy</name>
    <name type="synonym">Chrysanthemum cinerariifolium</name>
    <dbReference type="NCBI Taxonomy" id="118510"/>
    <lineage>
        <taxon>Eukaryota</taxon>
        <taxon>Viridiplantae</taxon>
        <taxon>Streptophyta</taxon>
        <taxon>Embryophyta</taxon>
        <taxon>Tracheophyta</taxon>
        <taxon>Spermatophyta</taxon>
        <taxon>Magnoliopsida</taxon>
        <taxon>eudicotyledons</taxon>
        <taxon>Gunneridae</taxon>
        <taxon>Pentapetalae</taxon>
        <taxon>asterids</taxon>
        <taxon>campanulids</taxon>
        <taxon>Asterales</taxon>
        <taxon>Asteraceae</taxon>
        <taxon>Asteroideae</taxon>
        <taxon>Anthemideae</taxon>
        <taxon>Anthemidinae</taxon>
        <taxon>Tanacetum</taxon>
    </lineage>
</organism>
<name>A0A6L2K5C4_TANCI</name>
<sequence>MIDDPRPAAGYFNMVDVRHLNSWGKGIMVDDVVTSSAGSSRPRPSFDFVSSFRDVSGDAIHADFFPFSASPYYAT</sequence>
<protein>
    <submittedName>
        <fullName evidence="1">Uncharacterized protein</fullName>
    </submittedName>
</protein>
<proteinExistence type="predicted"/>
<comment type="caution">
    <text evidence="1">The sequence shown here is derived from an EMBL/GenBank/DDBJ whole genome shotgun (WGS) entry which is preliminary data.</text>
</comment>
<reference evidence="1" key="1">
    <citation type="journal article" date="2019" name="Sci. Rep.">
        <title>Draft genome of Tanacetum cinerariifolium, the natural source of mosquito coil.</title>
        <authorList>
            <person name="Yamashiro T."/>
            <person name="Shiraishi A."/>
            <person name="Satake H."/>
            <person name="Nakayama K."/>
        </authorList>
    </citation>
    <scope>NUCLEOTIDE SEQUENCE</scope>
</reference>
<gene>
    <name evidence="1" type="ORF">Tci_016187</name>
</gene>
<dbReference type="EMBL" id="BKCJ010001814">
    <property type="protein sequence ID" value="GEU44209.1"/>
    <property type="molecule type" value="Genomic_DNA"/>
</dbReference>
<dbReference type="AlphaFoldDB" id="A0A6L2K5C4"/>
<accession>A0A6L2K5C4</accession>
<evidence type="ECO:0000313" key="1">
    <source>
        <dbReference type="EMBL" id="GEU44209.1"/>
    </source>
</evidence>